<evidence type="ECO:0000313" key="4">
    <source>
        <dbReference type="EMBL" id="ALA98373.1"/>
    </source>
</evidence>
<feature type="coiled-coil region" evidence="1">
    <location>
        <begin position="52"/>
        <end position="93"/>
    </location>
</feature>
<dbReference type="RefSeq" id="WP_053391408.1">
    <property type="nucleotide sequence ID" value="NZ_CP010899.1"/>
</dbReference>
<dbReference type="PATRIC" id="fig|273035.7.peg.1870"/>
<dbReference type="Pfam" id="PF10145">
    <property type="entry name" value="PhageMin_Tail"/>
    <property type="match status" value="1"/>
</dbReference>
<name>A0A0K2JIW7_SPIKU</name>
<keyword evidence="5" id="KW-1185">Reference proteome</keyword>
<feature type="transmembrane region" description="Helical" evidence="2">
    <location>
        <begin position="359"/>
        <end position="379"/>
    </location>
</feature>
<dbReference type="InterPro" id="IPR010090">
    <property type="entry name" value="Phage_tape_meas"/>
</dbReference>
<keyword evidence="2" id="KW-1133">Transmembrane helix</keyword>
<keyword evidence="1" id="KW-0175">Coiled coil</keyword>
<sequence length="515" mass="58229">MAKEIKGMSITIDSNVLELNNNFKKIADNIKLSGSKLKNFDNNLKFKNGDEIDILNEKFNEYKNIIDNISEKKELLIEKYNQLNKTILETQEALSKTNDTAEREKLIQKQNKLNKEYEYTKINIDASNRSLNNFNEKLKNTTQEIKNIPFKKFEEFGTKCQEIGKKLSTHITIPILAIKGILTKITVDTAKYAGELKKTSKEIGITAENLQIFRYIAKRTGITSEELEKSFKKLRQGISAISYGIANETTEAFNKLGINIKNNEGSLKDTGTIFLELKKSLEQISDETEKNNLIIDIFGSKLGKNLIPMLALSDEEIKKMTSNIKDLGIVSNENVDKTTLLNKKWNEFKHVINITKMNLASALLPVFESLVSFLEVSLIPIIKGITNFFNMFNDTTKKTIFIILGISASLGAVVYTVGKIINAISSLKTLLLGMAKHPVLYGILVSLSALAAGGVWLYNKFNKPPQNINQENQTNNYNKIENKNEFKPTIIIEGENDKERAEKIIEIIGQWNNRV</sequence>
<reference evidence="4 5" key="1">
    <citation type="journal article" date="2015" name="Genome Announc.">
        <title>Complete Genome Sequence of Spiroplasma kunkelii Strain CR2-3x, Causal Agent of Corn Stunt Disease in Zea mays L.</title>
        <authorList>
            <person name="Davis R.E."/>
            <person name="Shao J."/>
            <person name="Dally E.L."/>
            <person name="Zhao Y."/>
            <person name="Gasparich G.E."/>
            <person name="Gaynor B.J."/>
            <person name="Athey J.C."/>
            <person name="Harrison N.A."/>
            <person name="Donofrio N."/>
        </authorList>
    </citation>
    <scope>NUCLEOTIDE SEQUENCE [LARGE SCALE GENOMIC DNA]</scope>
    <source>
        <strain evidence="4 5">CR2-3x</strain>
    </source>
</reference>
<evidence type="ECO:0000313" key="5">
    <source>
        <dbReference type="Proteomes" id="UP000062963"/>
    </source>
</evidence>
<keyword evidence="2" id="KW-0472">Membrane</keyword>
<protein>
    <submittedName>
        <fullName evidence="4">Putative membrane-anchored protein</fullName>
    </submittedName>
</protein>
<dbReference type="STRING" id="273035.SKUN_001515"/>
<feature type="transmembrane region" description="Helical" evidence="2">
    <location>
        <begin position="399"/>
        <end position="418"/>
    </location>
</feature>
<feature type="domain" description="Phage tail tape measure protein" evidence="3">
    <location>
        <begin position="195"/>
        <end position="299"/>
    </location>
</feature>
<dbReference type="Proteomes" id="UP000062963">
    <property type="component" value="Chromosome"/>
</dbReference>
<proteinExistence type="predicted"/>
<gene>
    <name evidence="4" type="ORF">SKUN_001515</name>
</gene>
<feature type="transmembrane region" description="Helical" evidence="2">
    <location>
        <begin position="439"/>
        <end position="458"/>
    </location>
</feature>
<evidence type="ECO:0000259" key="3">
    <source>
        <dbReference type="Pfam" id="PF10145"/>
    </source>
</evidence>
<dbReference type="EMBL" id="CP010899">
    <property type="protein sequence ID" value="ALA98373.1"/>
    <property type="molecule type" value="Genomic_DNA"/>
</dbReference>
<keyword evidence="2" id="KW-0812">Transmembrane</keyword>
<evidence type="ECO:0000256" key="2">
    <source>
        <dbReference type="SAM" id="Phobius"/>
    </source>
</evidence>
<accession>A0A0K2JIW7</accession>
<evidence type="ECO:0000256" key="1">
    <source>
        <dbReference type="SAM" id="Coils"/>
    </source>
</evidence>
<dbReference type="NCBIfam" id="TIGR01760">
    <property type="entry name" value="tape_meas_TP901"/>
    <property type="match status" value="1"/>
</dbReference>
<dbReference type="OrthoDB" id="390814at2"/>
<dbReference type="KEGG" id="skn:SKUN_001515"/>
<dbReference type="AlphaFoldDB" id="A0A0K2JIW7"/>
<organism evidence="4 5">
    <name type="scientific">Spiroplasma kunkelii CR2-3x</name>
    <dbReference type="NCBI Taxonomy" id="273035"/>
    <lineage>
        <taxon>Bacteria</taxon>
        <taxon>Bacillati</taxon>
        <taxon>Mycoplasmatota</taxon>
        <taxon>Mollicutes</taxon>
        <taxon>Entomoplasmatales</taxon>
        <taxon>Spiroplasmataceae</taxon>
        <taxon>Spiroplasma</taxon>
    </lineage>
</organism>